<reference evidence="1 2" key="1">
    <citation type="journal article" date="2013" name="BMC Genomics">
        <title>Reconstruction of the lipid metabolism for the microalga Monoraphidium neglectum from its genome sequence reveals characteristics suitable for biofuel production.</title>
        <authorList>
            <person name="Bogen C."/>
            <person name="Al-Dilaimi A."/>
            <person name="Albersmeier A."/>
            <person name="Wichmann J."/>
            <person name="Grundmann M."/>
            <person name="Rupp O."/>
            <person name="Lauersen K.J."/>
            <person name="Blifernez-Klassen O."/>
            <person name="Kalinowski J."/>
            <person name="Goesmann A."/>
            <person name="Mussgnug J.H."/>
            <person name="Kruse O."/>
        </authorList>
    </citation>
    <scope>NUCLEOTIDE SEQUENCE [LARGE SCALE GENOMIC DNA]</scope>
    <source>
        <strain evidence="1 2">SAG 48.87</strain>
    </source>
</reference>
<dbReference type="KEGG" id="mng:MNEG_14757"/>
<organism evidence="1 2">
    <name type="scientific">Monoraphidium neglectum</name>
    <dbReference type="NCBI Taxonomy" id="145388"/>
    <lineage>
        <taxon>Eukaryota</taxon>
        <taxon>Viridiplantae</taxon>
        <taxon>Chlorophyta</taxon>
        <taxon>core chlorophytes</taxon>
        <taxon>Chlorophyceae</taxon>
        <taxon>CS clade</taxon>
        <taxon>Sphaeropleales</taxon>
        <taxon>Selenastraceae</taxon>
        <taxon>Monoraphidium</taxon>
    </lineage>
</organism>
<feature type="non-terminal residue" evidence="1">
    <location>
        <position position="59"/>
    </location>
</feature>
<proteinExistence type="predicted"/>
<dbReference type="RefSeq" id="XP_013892225.1">
    <property type="nucleotide sequence ID" value="XM_014036771.1"/>
</dbReference>
<evidence type="ECO:0000313" key="1">
    <source>
        <dbReference type="EMBL" id="KIY93205.1"/>
    </source>
</evidence>
<protein>
    <submittedName>
        <fullName evidence="1">Uncharacterized protein</fullName>
    </submittedName>
</protein>
<dbReference type="EMBL" id="KK104959">
    <property type="protein sequence ID" value="KIY93205.1"/>
    <property type="molecule type" value="Genomic_DNA"/>
</dbReference>
<dbReference type="Proteomes" id="UP000054498">
    <property type="component" value="Unassembled WGS sequence"/>
</dbReference>
<evidence type="ECO:0000313" key="2">
    <source>
        <dbReference type="Proteomes" id="UP000054498"/>
    </source>
</evidence>
<gene>
    <name evidence="1" type="ORF">MNEG_14757</name>
</gene>
<sequence length="59" mass="6160">MVALAAADRIAALLPQLKAGGQQDAVNAARALIAEGNVSLQHLRERKVTPKLAALVCDK</sequence>
<dbReference type="AlphaFoldDB" id="A0A0D2MDB7"/>
<accession>A0A0D2MDB7</accession>
<dbReference type="GeneID" id="25732350"/>
<name>A0A0D2MDB7_9CHLO</name>
<keyword evidence="2" id="KW-1185">Reference proteome</keyword>